<organism evidence="2 3">
    <name type="scientific">Gymnopus androsaceus JB14</name>
    <dbReference type="NCBI Taxonomy" id="1447944"/>
    <lineage>
        <taxon>Eukaryota</taxon>
        <taxon>Fungi</taxon>
        <taxon>Dikarya</taxon>
        <taxon>Basidiomycota</taxon>
        <taxon>Agaricomycotina</taxon>
        <taxon>Agaricomycetes</taxon>
        <taxon>Agaricomycetidae</taxon>
        <taxon>Agaricales</taxon>
        <taxon>Marasmiineae</taxon>
        <taxon>Omphalotaceae</taxon>
        <taxon>Gymnopus</taxon>
    </lineage>
</organism>
<dbReference type="OrthoDB" id="2662290at2759"/>
<protein>
    <submittedName>
        <fullName evidence="2">Uncharacterized protein</fullName>
    </submittedName>
</protein>
<evidence type="ECO:0000313" key="3">
    <source>
        <dbReference type="Proteomes" id="UP000799118"/>
    </source>
</evidence>
<sequence length="548" mass="60578">MHSTAASDIYARLLLPHSHGYPFWIPEPNEALPTEYINTGISVGDLGLVRQDGGFDFLFNIFLKADNKINNWLGKGLPEGYEPIPKDNQQFYRNSNQFSPGALGTLGNRKIELDAKASVQMPLGASAGGEINFELTRSEGALLMLPKGAERVDYQNHSAVRDYAFHNARRWYEYVNGCLGREAQIGSLYLVTGHDKTSAWEVAAWSSASLNQTVSINFTPGAFGDGNLRLTESSRLQSFLPNRHSKETKQKNQTVFVRGFKISVRQNRFWDMPQAEPKVMKITDMSPRDVMHRGRTFRPSVPLPPRFGRLREPDDSAHSSDALPPPSNASSGSIQQRSSNGGDTDSDSLAQSYSSSASSTSSNSSRELLESMMYHPSNIINDYMLEKYPNADVAITHDNDWCSILNEVRSNFIERIQRKYSICDDGSGYVYLTPKTHLHALVDRLQSGDAQDAQHINHALIQPLAQEAQLSSSFNRSPVVAFAAASFYIDPLPSTEPGTRVMYITARGQTVQGTVLNSFVSPDGTLMLHIRPDGGAPITLPAKSCVKI</sequence>
<dbReference type="Proteomes" id="UP000799118">
    <property type="component" value="Unassembled WGS sequence"/>
</dbReference>
<feature type="compositionally biased region" description="Low complexity" evidence="1">
    <location>
        <begin position="347"/>
        <end position="364"/>
    </location>
</feature>
<keyword evidence="3" id="KW-1185">Reference proteome</keyword>
<dbReference type="EMBL" id="ML769414">
    <property type="protein sequence ID" value="KAE9404778.1"/>
    <property type="molecule type" value="Genomic_DNA"/>
</dbReference>
<dbReference type="AlphaFoldDB" id="A0A6A4I5T8"/>
<proteinExistence type="predicted"/>
<feature type="compositionally biased region" description="Polar residues" evidence="1">
    <location>
        <begin position="328"/>
        <end position="343"/>
    </location>
</feature>
<feature type="compositionally biased region" description="Basic and acidic residues" evidence="1">
    <location>
        <begin position="309"/>
        <end position="318"/>
    </location>
</feature>
<evidence type="ECO:0000256" key="1">
    <source>
        <dbReference type="SAM" id="MobiDB-lite"/>
    </source>
</evidence>
<evidence type="ECO:0000313" key="2">
    <source>
        <dbReference type="EMBL" id="KAE9404778.1"/>
    </source>
</evidence>
<accession>A0A6A4I5T8</accession>
<name>A0A6A4I5T8_9AGAR</name>
<feature type="region of interest" description="Disordered" evidence="1">
    <location>
        <begin position="284"/>
        <end position="364"/>
    </location>
</feature>
<gene>
    <name evidence="2" type="ORF">BT96DRAFT_916660</name>
</gene>
<reference evidence="2" key="1">
    <citation type="journal article" date="2019" name="Environ. Microbiol.">
        <title>Fungal ecological strategies reflected in gene transcription - a case study of two litter decomposers.</title>
        <authorList>
            <person name="Barbi F."/>
            <person name="Kohler A."/>
            <person name="Barry K."/>
            <person name="Baskaran P."/>
            <person name="Daum C."/>
            <person name="Fauchery L."/>
            <person name="Ihrmark K."/>
            <person name="Kuo A."/>
            <person name="LaButti K."/>
            <person name="Lipzen A."/>
            <person name="Morin E."/>
            <person name="Grigoriev I.V."/>
            <person name="Henrissat B."/>
            <person name="Lindahl B."/>
            <person name="Martin F."/>
        </authorList>
    </citation>
    <scope>NUCLEOTIDE SEQUENCE</scope>
    <source>
        <strain evidence="2">JB14</strain>
    </source>
</reference>